<reference evidence="1" key="1">
    <citation type="journal article" date="2021" name="Environ. Microbiol.">
        <title>Gene family expansions and transcriptome signatures uncover fungal adaptations to wood decay.</title>
        <authorList>
            <person name="Hage H."/>
            <person name="Miyauchi S."/>
            <person name="Viragh M."/>
            <person name="Drula E."/>
            <person name="Min B."/>
            <person name="Chaduli D."/>
            <person name="Navarro D."/>
            <person name="Favel A."/>
            <person name="Norest M."/>
            <person name="Lesage-Meessen L."/>
            <person name="Balint B."/>
            <person name="Merenyi Z."/>
            <person name="de Eugenio L."/>
            <person name="Morin E."/>
            <person name="Martinez A.T."/>
            <person name="Baldrian P."/>
            <person name="Stursova M."/>
            <person name="Martinez M.J."/>
            <person name="Novotny C."/>
            <person name="Magnuson J.K."/>
            <person name="Spatafora J.W."/>
            <person name="Maurice S."/>
            <person name="Pangilinan J."/>
            <person name="Andreopoulos W."/>
            <person name="LaButti K."/>
            <person name="Hundley H."/>
            <person name="Na H."/>
            <person name="Kuo A."/>
            <person name="Barry K."/>
            <person name="Lipzen A."/>
            <person name="Henrissat B."/>
            <person name="Riley R."/>
            <person name="Ahrendt S."/>
            <person name="Nagy L.G."/>
            <person name="Grigoriev I.V."/>
            <person name="Martin F."/>
            <person name="Rosso M.N."/>
        </authorList>
    </citation>
    <scope>NUCLEOTIDE SEQUENCE</scope>
    <source>
        <strain evidence="1">CBS 384.51</strain>
    </source>
</reference>
<dbReference type="Proteomes" id="UP001055072">
    <property type="component" value="Unassembled WGS sequence"/>
</dbReference>
<comment type="caution">
    <text evidence="1">The sequence shown here is derived from an EMBL/GenBank/DDBJ whole genome shotgun (WGS) entry which is preliminary data.</text>
</comment>
<organism evidence="1 2">
    <name type="scientific">Irpex rosettiformis</name>
    <dbReference type="NCBI Taxonomy" id="378272"/>
    <lineage>
        <taxon>Eukaryota</taxon>
        <taxon>Fungi</taxon>
        <taxon>Dikarya</taxon>
        <taxon>Basidiomycota</taxon>
        <taxon>Agaricomycotina</taxon>
        <taxon>Agaricomycetes</taxon>
        <taxon>Polyporales</taxon>
        <taxon>Irpicaceae</taxon>
        <taxon>Irpex</taxon>
    </lineage>
</organism>
<accession>A0ACB8UAW1</accession>
<keyword evidence="2" id="KW-1185">Reference proteome</keyword>
<evidence type="ECO:0000313" key="2">
    <source>
        <dbReference type="Proteomes" id="UP001055072"/>
    </source>
</evidence>
<evidence type="ECO:0000313" key="1">
    <source>
        <dbReference type="EMBL" id="KAI0091105.1"/>
    </source>
</evidence>
<keyword evidence="1" id="KW-0489">Methyltransferase</keyword>
<sequence length="341" mass="37530">MRRPRPQNTGRPATVITMSANPNFPANLDIKPLRVDGDNLAFDEASQAEAIRKYGIAGRVWEAANALKAYIEGTSDLEFDPPFLQTKDQPALLLELGSGMGVVASAIARHLTQTKFILFVTDLPDVCPLLEKNLANVIRHISTVPASSHPAGSVLVRPLEWGNEQHVSQITNELSRLSPHSHYLTHIICSDLVYFPELLAPLLRALIHVTSPPLTPPHGSGHLPKVIISYKIRSLSKETAFWSAFGLWFSFDPVLIRSCHQTEDDNDDADGDSSPSGLWTRFGASGDGDVFVFVATRRMESFDWVVPSADKDLLEGVGARGSNTRKGDDTFEQLLLMRLDI</sequence>
<proteinExistence type="predicted"/>
<keyword evidence="1" id="KW-0808">Transferase</keyword>
<gene>
    <name evidence="1" type="ORF">BDY19DRAFT_933831</name>
</gene>
<protein>
    <submittedName>
        <fullName evidence="1">Methyltransferase-domain-containing protein</fullName>
    </submittedName>
</protein>
<name>A0ACB8UAW1_9APHY</name>
<dbReference type="EMBL" id="MU274906">
    <property type="protein sequence ID" value="KAI0091105.1"/>
    <property type="molecule type" value="Genomic_DNA"/>
</dbReference>